<dbReference type="OrthoDB" id="200286at2"/>
<dbReference type="EMBL" id="CP001720">
    <property type="protein sequence ID" value="ACV61918.1"/>
    <property type="molecule type" value="Genomic_DNA"/>
</dbReference>
<reference evidence="1 2" key="1">
    <citation type="journal article" date="2009" name="Stand. Genomic Sci.">
        <title>Complete genome sequence of Desulfotomaculum acetoxidans type strain (5575).</title>
        <authorList>
            <person name="Spring S."/>
            <person name="Lapidus A."/>
            <person name="Schroder M."/>
            <person name="Gleim D."/>
            <person name="Sims D."/>
            <person name="Meincke L."/>
            <person name="Glavina Del Rio T."/>
            <person name="Tice H."/>
            <person name="Copeland A."/>
            <person name="Cheng J.F."/>
            <person name="Lucas S."/>
            <person name="Chen F."/>
            <person name="Nolan M."/>
            <person name="Bruce D."/>
            <person name="Goodwin L."/>
            <person name="Pitluck S."/>
            <person name="Ivanova N."/>
            <person name="Mavromatis K."/>
            <person name="Mikhailova N."/>
            <person name="Pati A."/>
            <person name="Chen A."/>
            <person name="Palaniappan K."/>
            <person name="Land M."/>
            <person name="Hauser L."/>
            <person name="Chang Y.J."/>
            <person name="Jeffries C.D."/>
            <person name="Chain P."/>
            <person name="Saunders E."/>
            <person name="Brettin T."/>
            <person name="Detter J.C."/>
            <person name="Goker M."/>
            <person name="Bristow J."/>
            <person name="Eisen J.A."/>
            <person name="Markowitz V."/>
            <person name="Hugenholtz P."/>
            <person name="Kyrpides N.C."/>
            <person name="Klenk H.P."/>
            <person name="Han C."/>
        </authorList>
    </citation>
    <scope>NUCLEOTIDE SEQUENCE [LARGE SCALE GENOMIC DNA]</scope>
    <source>
        <strain evidence="2">ATCC 49208 / DSM 771 / VKM B-1644</strain>
    </source>
</reference>
<keyword evidence="2" id="KW-1185">Reference proteome</keyword>
<dbReference type="Pfam" id="PF09582">
    <property type="entry name" value="AnfO_nitrog"/>
    <property type="match status" value="1"/>
</dbReference>
<dbReference type="Proteomes" id="UP000002217">
    <property type="component" value="Chromosome"/>
</dbReference>
<dbReference type="eggNOG" id="ENOG50308XE">
    <property type="taxonomic scope" value="Bacteria"/>
</dbReference>
<dbReference type="STRING" id="485916.Dtox_1032"/>
<evidence type="ECO:0000313" key="1">
    <source>
        <dbReference type="EMBL" id="ACV61918.1"/>
    </source>
</evidence>
<proteinExistence type="predicted"/>
<evidence type="ECO:0008006" key="3">
    <source>
        <dbReference type="Google" id="ProtNLM"/>
    </source>
</evidence>
<name>C8W450_DESAS</name>
<gene>
    <name evidence="1" type="ordered locus">Dtox_1032</name>
</gene>
<dbReference type="AlphaFoldDB" id="C8W450"/>
<dbReference type="HOGENOM" id="CLU_097520_0_0_9"/>
<protein>
    <recommendedName>
        <fullName evidence="3">Nitrogenase iron-iron accessory protein AnfO</fullName>
    </recommendedName>
</protein>
<accession>C8W450</accession>
<sequence length="212" mass="23984">MSKNIAVCLGEDGNTATLFDKGKLVVYTKSAGKWESVREMEHHIDRSLGMVQLRLRMKEILNFLNGCQVFAGLSVTGVPYFELEKQKISIWEFSEKPAEFLDYILEKEEEAEIENAATQKKDNIIQMTPVEIAAGCYRISIKEIQEKNTGITSKQVLLPFLRKSAFYSLEIICNHIPPWLEAEMIVGKLEGNIARTGENEHTVVLSKKCCPV</sequence>
<organism evidence="1 2">
    <name type="scientific">Desulfofarcimen acetoxidans (strain ATCC 49208 / DSM 771 / KCTC 5769 / VKM B-1644 / 5575)</name>
    <name type="common">Desulfotomaculum acetoxidans</name>
    <dbReference type="NCBI Taxonomy" id="485916"/>
    <lineage>
        <taxon>Bacteria</taxon>
        <taxon>Bacillati</taxon>
        <taxon>Bacillota</taxon>
        <taxon>Clostridia</taxon>
        <taxon>Eubacteriales</taxon>
        <taxon>Peptococcaceae</taxon>
        <taxon>Desulfofarcimen</taxon>
    </lineage>
</organism>
<dbReference type="KEGG" id="dae:Dtox_1032"/>
<dbReference type="RefSeq" id="WP_015756633.1">
    <property type="nucleotide sequence ID" value="NC_013216.1"/>
</dbReference>
<dbReference type="InterPro" id="IPR014287">
    <property type="entry name" value="Nase_Fe-Fe_AnfO"/>
</dbReference>
<evidence type="ECO:0000313" key="2">
    <source>
        <dbReference type="Proteomes" id="UP000002217"/>
    </source>
</evidence>